<feature type="transmembrane region" description="Helical" evidence="19">
    <location>
        <begin position="2280"/>
        <end position="2303"/>
    </location>
</feature>
<evidence type="ECO:0000256" key="4">
    <source>
        <dbReference type="ARBA" id="ARBA00022448"/>
    </source>
</evidence>
<feature type="domain" description="PKD" evidence="20">
    <location>
        <begin position="389"/>
        <end position="443"/>
    </location>
</feature>
<keyword evidence="25" id="KW-1185">Reference proteome</keyword>
<dbReference type="InterPro" id="IPR057244">
    <property type="entry name" value="GAIN_B"/>
</dbReference>
<dbReference type="Proteomes" id="UP000225706">
    <property type="component" value="Unassembled WGS sequence"/>
</dbReference>
<feature type="domain" description="REJ" evidence="23">
    <location>
        <begin position="849"/>
        <end position="1605"/>
    </location>
</feature>
<dbReference type="PROSITE" id="PS51111">
    <property type="entry name" value="REJ"/>
    <property type="match status" value="1"/>
</dbReference>
<evidence type="ECO:0000256" key="10">
    <source>
        <dbReference type="ARBA" id="ARBA00023065"/>
    </source>
</evidence>
<dbReference type="InterPro" id="IPR051223">
    <property type="entry name" value="Polycystin"/>
</dbReference>
<evidence type="ECO:0000259" key="23">
    <source>
        <dbReference type="PROSITE" id="PS51111"/>
    </source>
</evidence>
<dbReference type="GO" id="GO:0005262">
    <property type="term" value="F:calcium channel activity"/>
    <property type="evidence" value="ECO:0007669"/>
    <property type="project" value="TreeGrafter"/>
</dbReference>
<evidence type="ECO:0000256" key="12">
    <source>
        <dbReference type="ARBA" id="ARBA00023136"/>
    </source>
</evidence>
<dbReference type="Gene3D" id="2.60.40.10">
    <property type="entry name" value="Immunoglobulins"/>
    <property type="match status" value="1"/>
</dbReference>
<keyword evidence="13" id="KW-1015">Disulfide bond</keyword>
<comment type="subcellular location">
    <subcellularLocation>
        <location evidence="2">Cell membrane</location>
        <topology evidence="2">Multi-pass membrane protein</topology>
    </subcellularLocation>
    <subcellularLocation>
        <location evidence="1">Cell projection</location>
        <location evidence="1">Cilium</location>
    </subcellularLocation>
</comment>
<dbReference type="SMART" id="SM00303">
    <property type="entry name" value="GPS"/>
    <property type="match status" value="1"/>
</dbReference>
<feature type="compositionally biased region" description="Basic and acidic residues" evidence="18">
    <location>
        <begin position="3018"/>
        <end position="3046"/>
    </location>
</feature>
<dbReference type="PANTHER" id="PTHR10877:SF150">
    <property type="entry name" value="REJ DOMAIN-CONTAINING PROTEIN"/>
    <property type="match status" value="1"/>
</dbReference>
<feature type="transmembrane region" description="Helical" evidence="19">
    <location>
        <begin position="2743"/>
        <end position="2763"/>
    </location>
</feature>
<dbReference type="InterPro" id="IPR000203">
    <property type="entry name" value="GPS"/>
</dbReference>
<comment type="caution">
    <text evidence="17">Lacks conserved residue(s) required for the propagation of feature annotation.</text>
</comment>
<dbReference type="OrthoDB" id="5964820at2759"/>
<dbReference type="SMART" id="SM00089">
    <property type="entry name" value="PKD"/>
    <property type="match status" value="5"/>
</dbReference>
<sequence>MVSTHGSIDYIFLFIFQTTNVSSTLCKIGQKLNISVEVFPDTPVTVYWRWNKTDNWTTGPLECKELGWHDLHVMVENAISVVSSECYNEILVVDYNFTFNPEIGALNSTVEITRSSVAQISDETNYTFILEFEDESIRCPNKTFSKVFTTANPDPGHLVTLWIYNQEGHATFLQKYIKVYEPVEPPIKVSYKNISGKNKPIDFVIEPHKGHGVIYRWEFGDNSTVLNSTNRTTTHTFSSTGDFCVLLSVTNFFSEALINLKMTVVTAIDGFGFVKNITTVQTGSPTNIGIEVRNGSNVNVSIDYGDGSPPLWIVNIDDVLDIFVISVWHNYSAPGLYNVSIKALNVLSTHTATSIADVQDPVRNLTIEKKYDTPCLEVNGTLRVHLTVNGSKPRFIYNFGDKKNVTSSELIRNHSYITHGDYELNITAFNDISSVFKMSTVTVCKPVVLLVGLIVTSPPTNLSDNVEFTLNLGEGSDFECVYNYGDGSFDYFGKNCFNKTYFADGVTTDKTPFLNLEFKVSHNYSDAGFYTVFVNCSNRLKEVNFTSFAIVQKPIEELVLPEISPKILGRYNPITWTMENGTNVTFSLEADGTNINYTSFKTDTGDVLNTSLSHIYSVGVYLVKLRAQNKVSEASRSITLIIQIDVTDVTFKTWTTTSDFGSNIPGFGSGNNIFPCEYPVNFTAEPNNGTNLTFWWRFEDDKEKNTSEATTTHKFAEAVGEYWTNVTVFNLVSSVTRMFVLKTEKSIMGLTIDDDSPVKINRTTSFQLGFSKFGTKTCINMDMGDNKGFFVFGGSYCPGNTGDIDENSNSYVHRYNYSSIDEFWVKIVANNTVSNQTLEYKSVIVELSCFYPNASLSGVSANVGMFTKKKRSESIQIMTELEVDCEASKTTLFKWKCFKISSNQKVYTPLPGKGEEIPLAVDDQAELNIPKTGLDFGFYRLEFTVSMANIEGVSGSAEGYIQVVPTNNSLTAFVDGGLYKRYKFGKNITMNATGSKDIDFPKLSEASPRYFWLCRNSTEPEFDTSGDLTKTEKVRVPCSGSQNKTENLGGCFKTGKGRLNISGPIGYINSRGMSENSTYFITLVVIDENPFWSNRAVFNHKMEIVIGDPPEVEVKCSPVCASKVNIDQKLPLRGTCIDCYGELDFRWQLYRQNGADPTKTGEMEPVKHLDKKSSTGDKSLNLALKKNILVKDEQYVAVFRAYRLSGQYGEFIHTFETNSPPENGTCEIHPKIGYAMNTSFRINCSHWMDPDQPLTYEFAYVNYYQDNVFFTSHEPISSSVLLPMGHESKNFTLHMRLKVIDRFGAANVSQITIQVKPTDLSGDKLHELISGKDGLLKEAKKRGNLQEMVEIINAVGSILNYQGRQAGDAVNRSAEDQASAKSRQDFRRDILKDLSEFKLSTVGHVKLLASAIDVATEVRDEVDTKSQELAMFTFQEMDTMLTKESQNNAGFKVVRDTVGSFLGGLSNVLISAASMAKVENADSTDNITGFTGNSSTGGKVSVKERAQNRTLKLVSLVDDLGHTVLENMVAGEPSVSVKTRNFNLTVKKDLFQDLGNTSLTDEYTKFKLPSLEDMGLGLDKNGSRQYTAVELQMTTIPNNLYTWSNTSKQVNSYAVSLNIKDESRNPLDTSNFSKEADLYIPRNASNLPKHEEFYLKPFGDRKFIQYHQVDVNSANYSVHIQVRPVNESVEKITVLLRYNERPTLENFDHNWTIPDLRDCSYKKESRLRNSSLPGSASNMTNSSATNSSGIEQIPVIDVARHCKRDPYTVSISNEVVTKSGKYYLAIFYEEPEPEVEEVTSSSNVERRRREIDLEHIPIACRGAHGRMKRSCVIIPPPPPKPTTPPTQLSGTRPANVDYQGNPFNPNDTEHYLMRVFSSNCLFWDEKSGNWINKGCKVGEETTPELVHCKCNHLTSFASDFLVAPNPIDFDKVFSADLSKNFAVLLVVCLLFGLYFVLIIIARRFDRRDLDKLGATAVRNRNEASFPYLISIHTGVRQNAGTTSSVYIVLSGDEWESTPMALVDLDRRVFQRGQENNFVITLPRRLGNLSHIRIWHDNYGTNASWYLSRVSVEDLRTEDRWYFICERWLAVEEDDGKVERILPVASEQELTHFQHLFVSKTVRELGDGHLWFSVVTRPATSPFTRVQRVSCCLSLLCCTMVTNAMFYRMGGEGEKATMIQIGSFEFDLRGFIIGIQASLIVFPVNFALVQIFRNVRPKQVKQEQNMETVEKQGTGFADISKCSSTETLQNASSQEKIIKKDDGDKRNKDDKKKGKKGLPHWLVYVAWILCFFSSVTPAVFTVFYSLSWGPEIANKWLLAFVTSFFQSILIIQPLKVVLAALLFAIIVKKPIDSGDEAHDKKEVKASPVGEETGDDILLDFDEDDERYRPPDEDFLQAARAQRLKEVRMSEIIKEIVTYFLFLILLMLVAYGNRDPNTYLLRKTLHETFVDLDQTGVDFSDASDLELFWHWNRETLIPNLYPGVLYNNKSDKYTGFISDRNNYLVGISRLRQARVEKDSCEVDEHFTSFFDKCYAEYSLLNEDTEDYDIGWKFLNKSAGDVKSRRKRSVQEQFAFRKGDKILKGFGEQPKVRRRRTIEPVYTSTSGRQQRKRKRPGSTAKNYYVLNSAILPDGSIVSCPSRWLHNSALELRGYPFWGRLTLYNGGGYPAELGYDYPTALTVVADLHSHNWVDPQTRSVFVEFTVYNANTNLFGIAFMFVEFLPTGGGFPYAHFAVARLYSYVGPFANFILACQIFLILFMLYFMYREGKQMYKQRRAYFRGFFNWMEVTLIICEFAMVILYFARLWEVDKNLMKLRYNPKDFVSFQYAGAADESLTVIMGVLVFLVTLRFLKLFRFNKRMALIGSTLGAVAKPLGMFCISFMIVYIAYATMAWLAFGIENDKFRNFLVVLETQMSIVLGDFDYDEFQSANRLLGPIYFFSFMYFSVFYLLNMFMAIINDTFSEVKSSNDKQKNEYEMVEFIISRFKENLGLNRNRIGTSKSPFVNPSSGFPSSPPFSPSDYKHREDDSASEKTEQSRMEYEDELHPTRSDTQSVFRTLSALDKHLDELTAFVKKSEKHVVKSDEMLLDMIDKIQNETGDDELYDQFLNEVQTNL</sequence>
<evidence type="ECO:0000256" key="7">
    <source>
        <dbReference type="ARBA" id="ARBA00022729"/>
    </source>
</evidence>
<keyword evidence="9" id="KW-0175">Coiled coil</keyword>
<feature type="transmembrane region" description="Helical" evidence="19">
    <location>
        <begin position="2833"/>
        <end position="2852"/>
    </location>
</feature>
<feature type="transmembrane region" description="Helical" evidence="19">
    <location>
        <begin position="2872"/>
        <end position="2894"/>
    </location>
</feature>
<dbReference type="Pfam" id="PF02010">
    <property type="entry name" value="REJ"/>
    <property type="match status" value="1"/>
</dbReference>
<evidence type="ECO:0000256" key="9">
    <source>
        <dbReference type="ARBA" id="ARBA00023054"/>
    </source>
</evidence>
<dbReference type="InterPro" id="IPR022409">
    <property type="entry name" value="PKD/Chitinase_dom"/>
</dbReference>
<evidence type="ECO:0000256" key="8">
    <source>
        <dbReference type="ARBA" id="ARBA00022989"/>
    </source>
</evidence>
<evidence type="ECO:0000256" key="2">
    <source>
        <dbReference type="ARBA" id="ARBA00004651"/>
    </source>
</evidence>
<evidence type="ECO:0000259" key="22">
    <source>
        <dbReference type="PROSITE" id="PS50221"/>
    </source>
</evidence>
<dbReference type="GO" id="GO:0005929">
    <property type="term" value="C:cilium"/>
    <property type="evidence" value="ECO:0007669"/>
    <property type="project" value="UniProtKB-SubCell"/>
</dbReference>
<feature type="transmembrane region" description="Helical" evidence="19">
    <location>
        <begin position="1941"/>
        <end position="1961"/>
    </location>
</feature>
<feature type="region of interest" description="Disordered" evidence="18">
    <location>
        <begin position="2594"/>
        <end position="2615"/>
    </location>
</feature>
<evidence type="ECO:0000313" key="25">
    <source>
        <dbReference type="Proteomes" id="UP000225706"/>
    </source>
</evidence>
<dbReference type="PRINTS" id="PR00500">
    <property type="entry name" value="POLYCYSTIN1"/>
</dbReference>
<evidence type="ECO:0000256" key="1">
    <source>
        <dbReference type="ARBA" id="ARBA00004138"/>
    </source>
</evidence>
<evidence type="ECO:0000256" key="16">
    <source>
        <dbReference type="ARBA" id="ARBA00023303"/>
    </source>
</evidence>
<dbReference type="InterPro" id="IPR002859">
    <property type="entry name" value="PKD/REJ-like"/>
</dbReference>
<dbReference type="GO" id="GO:0005886">
    <property type="term" value="C:plasma membrane"/>
    <property type="evidence" value="ECO:0007669"/>
    <property type="project" value="UniProtKB-SubCell"/>
</dbReference>
<keyword evidence="10" id="KW-0406">Ion transport</keyword>
<evidence type="ECO:0000256" key="6">
    <source>
        <dbReference type="ARBA" id="ARBA00022692"/>
    </source>
</evidence>
<reference evidence="25" key="1">
    <citation type="journal article" date="2017" name="bioRxiv">
        <title>Comparative analysis of the genomes of Stylophora pistillata and Acropora digitifera provides evidence for extensive differences between species of corals.</title>
        <authorList>
            <person name="Voolstra C.R."/>
            <person name="Li Y."/>
            <person name="Liew Y.J."/>
            <person name="Baumgarten S."/>
            <person name="Zoccola D."/>
            <person name="Flot J.-F."/>
            <person name="Tambutte S."/>
            <person name="Allemand D."/>
            <person name="Aranda M."/>
        </authorList>
    </citation>
    <scope>NUCLEOTIDE SEQUENCE [LARGE SCALE GENOMIC DNA]</scope>
</reference>
<dbReference type="CDD" id="cd00146">
    <property type="entry name" value="PKD"/>
    <property type="match status" value="3"/>
</dbReference>
<dbReference type="InterPro" id="IPR046338">
    <property type="entry name" value="GAIN_dom_sf"/>
</dbReference>
<dbReference type="SUPFAM" id="SSF49299">
    <property type="entry name" value="PKD domain"/>
    <property type="match status" value="4"/>
</dbReference>
<evidence type="ECO:0000259" key="21">
    <source>
        <dbReference type="PROSITE" id="PS50095"/>
    </source>
</evidence>
<feature type="transmembrane region" description="Helical" evidence="19">
    <location>
        <begin position="2323"/>
        <end position="2346"/>
    </location>
</feature>
<keyword evidence="8 19" id="KW-1133">Transmembrane helix</keyword>
<feature type="transmembrane region" description="Helical" evidence="19">
    <location>
        <begin position="2775"/>
        <end position="2801"/>
    </location>
</feature>
<feature type="domain" description="PKD" evidence="20">
    <location>
        <begin position="210"/>
        <end position="264"/>
    </location>
</feature>
<keyword evidence="5" id="KW-1003">Cell membrane</keyword>
<dbReference type="Pfam" id="PF01477">
    <property type="entry name" value="PLAT"/>
    <property type="match status" value="1"/>
</dbReference>
<evidence type="ECO:0000256" key="19">
    <source>
        <dbReference type="SAM" id="Phobius"/>
    </source>
</evidence>
<dbReference type="InterPro" id="IPR013783">
    <property type="entry name" value="Ig-like_fold"/>
</dbReference>
<dbReference type="SUPFAM" id="SSF49723">
    <property type="entry name" value="Lipase/lipooxygenase domain (PLAT/LH2 domain)"/>
    <property type="match status" value="1"/>
</dbReference>
<keyword evidence="16" id="KW-0407">Ion channel</keyword>
<evidence type="ECO:0000256" key="3">
    <source>
        <dbReference type="ARBA" id="ARBA00007200"/>
    </source>
</evidence>
<comment type="caution">
    <text evidence="24">The sequence shown here is derived from an EMBL/GenBank/DDBJ whole genome shotgun (WGS) entry which is preliminary data.</text>
</comment>
<evidence type="ECO:0000256" key="5">
    <source>
        <dbReference type="ARBA" id="ARBA00022475"/>
    </source>
</evidence>
<gene>
    <name evidence="24" type="primary">Pkdrej</name>
    <name evidence="24" type="ORF">AWC38_SpisGene2913</name>
</gene>
<keyword evidence="24" id="KW-0675">Receptor</keyword>
<evidence type="ECO:0000313" key="24">
    <source>
        <dbReference type="EMBL" id="PFX32315.1"/>
    </source>
</evidence>
<evidence type="ECO:0000256" key="17">
    <source>
        <dbReference type="PROSITE-ProRule" id="PRU00152"/>
    </source>
</evidence>
<feature type="domain" description="GAIN-B" evidence="22">
    <location>
        <begin position="1782"/>
        <end position="1928"/>
    </location>
</feature>
<accession>A0A2B4SV82</accession>
<feature type="transmembrane region" description="Helical" evidence="19">
    <location>
        <begin position="2189"/>
        <end position="2211"/>
    </location>
</feature>
<dbReference type="InterPro" id="IPR035986">
    <property type="entry name" value="PKD_dom_sf"/>
</dbReference>
<dbReference type="InterPro" id="IPR000601">
    <property type="entry name" value="PKD_dom"/>
</dbReference>
<evidence type="ECO:0000256" key="18">
    <source>
        <dbReference type="SAM" id="MobiDB-lite"/>
    </source>
</evidence>
<dbReference type="InterPro" id="IPR013122">
    <property type="entry name" value="PKD1_2_channel"/>
</dbReference>
<dbReference type="Pfam" id="PF01825">
    <property type="entry name" value="GPS"/>
    <property type="match status" value="1"/>
</dbReference>
<evidence type="ECO:0000256" key="11">
    <source>
        <dbReference type="ARBA" id="ARBA00023069"/>
    </source>
</evidence>
<dbReference type="InterPro" id="IPR046791">
    <property type="entry name" value="Polycystin_dom"/>
</dbReference>
<dbReference type="PANTHER" id="PTHR10877">
    <property type="entry name" value="POLYCYSTIN FAMILY MEMBER"/>
    <property type="match status" value="1"/>
</dbReference>
<dbReference type="Pfam" id="PF20519">
    <property type="entry name" value="Polycystin_dom"/>
    <property type="match status" value="2"/>
</dbReference>
<dbReference type="GO" id="GO:0050982">
    <property type="term" value="P:detection of mechanical stimulus"/>
    <property type="evidence" value="ECO:0007669"/>
    <property type="project" value="TreeGrafter"/>
</dbReference>
<dbReference type="FunFam" id="1.10.287.70:FF:000055">
    <property type="entry name" value="Polycystic kidney disease 2-like 1"/>
    <property type="match status" value="1"/>
</dbReference>
<comment type="similarity">
    <text evidence="3">Belongs to the polycystin family.</text>
</comment>
<feature type="transmembrane region" description="Helical" evidence="19">
    <location>
        <begin position="2150"/>
        <end position="2169"/>
    </location>
</feature>
<feature type="transmembrane region" description="Helical" evidence="19">
    <location>
        <begin position="2934"/>
        <end position="2955"/>
    </location>
</feature>
<organism evidence="24 25">
    <name type="scientific">Stylophora pistillata</name>
    <name type="common">Smooth cauliflower coral</name>
    <dbReference type="NCBI Taxonomy" id="50429"/>
    <lineage>
        <taxon>Eukaryota</taxon>
        <taxon>Metazoa</taxon>
        <taxon>Cnidaria</taxon>
        <taxon>Anthozoa</taxon>
        <taxon>Hexacorallia</taxon>
        <taxon>Scleractinia</taxon>
        <taxon>Astrocoeniina</taxon>
        <taxon>Pocilloporidae</taxon>
        <taxon>Stylophora</taxon>
    </lineage>
</organism>
<evidence type="ECO:0000259" key="20">
    <source>
        <dbReference type="PROSITE" id="PS50093"/>
    </source>
</evidence>
<dbReference type="PROSITE" id="PS50221">
    <property type="entry name" value="GAIN_B"/>
    <property type="match status" value="1"/>
</dbReference>
<feature type="transmembrane region" description="Helical" evidence="19">
    <location>
        <begin position="2410"/>
        <end position="2430"/>
    </location>
</feature>
<dbReference type="InterPro" id="IPR001024">
    <property type="entry name" value="PLAT/LH2_dom"/>
</dbReference>
<dbReference type="Gene3D" id="2.60.60.20">
    <property type="entry name" value="PLAT/LH2 domain"/>
    <property type="match status" value="1"/>
</dbReference>
<feature type="region of interest" description="Disordered" evidence="18">
    <location>
        <begin position="2998"/>
        <end position="3049"/>
    </location>
</feature>
<keyword evidence="6 19" id="KW-0812">Transmembrane</keyword>
<keyword evidence="7" id="KW-0732">Signal</keyword>
<keyword evidence="14" id="KW-0325">Glycoprotein</keyword>
<name>A0A2B4SV82_STYPI</name>
<evidence type="ECO:0000256" key="15">
    <source>
        <dbReference type="ARBA" id="ARBA00023273"/>
    </source>
</evidence>
<evidence type="ECO:0000256" key="13">
    <source>
        <dbReference type="ARBA" id="ARBA00023157"/>
    </source>
</evidence>
<protein>
    <submittedName>
        <fullName evidence="24">Polycystic kidney disease and receptor for egg jelly-related protein</fullName>
    </submittedName>
</protein>
<feature type="compositionally biased region" description="Low complexity" evidence="18">
    <location>
        <begin position="2999"/>
        <end position="3009"/>
    </location>
</feature>
<evidence type="ECO:0000256" key="14">
    <source>
        <dbReference type="ARBA" id="ARBA00023180"/>
    </source>
</evidence>
<dbReference type="Gene3D" id="1.10.287.70">
    <property type="match status" value="1"/>
</dbReference>
<dbReference type="Pfam" id="PF00801">
    <property type="entry name" value="PKD"/>
    <property type="match status" value="3"/>
</dbReference>
<keyword evidence="12 19" id="KW-0472">Membrane</keyword>
<dbReference type="PROSITE" id="PS50095">
    <property type="entry name" value="PLAT"/>
    <property type="match status" value="1"/>
</dbReference>
<dbReference type="PROSITE" id="PS50093">
    <property type="entry name" value="PKD"/>
    <property type="match status" value="2"/>
</dbReference>
<dbReference type="Pfam" id="PF08016">
    <property type="entry name" value="PKD_channel"/>
    <property type="match status" value="1"/>
</dbReference>
<dbReference type="InterPro" id="IPR000434">
    <property type="entry name" value="PC1"/>
</dbReference>
<keyword evidence="15" id="KW-0966">Cell projection</keyword>
<dbReference type="InterPro" id="IPR014010">
    <property type="entry name" value="REJ_dom"/>
</dbReference>
<dbReference type="InterPro" id="IPR036392">
    <property type="entry name" value="PLAT/LH2_dom_sf"/>
</dbReference>
<keyword evidence="4" id="KW-0813">Transport</keyword>
<proteinExistence type="inferred from homology"/>
<dbReference type="SMART" id="SM00308">
    <property type="entry name" value="LH2"/>
    <property type="match status" value="1"/>
</dbReference>
<keyword evidence="11" id="KW-0969">Cilium</keyword>
<dbReference type="EMBL" id="LSMT01000025">
    <property type="protein sequence ID" value="PFX32315.1"/>
    <property type="molecule type" value="Genomic_DNA"/>
</dbReference>
<feature type="domain" description="PLAT" evidence="21">
    <location>
        <begin position="1985"/>
        <end position="2102"/>
    </location>
</feature>
<dbReference type="Gene3D" id="2.60.220.50">
    <property type="match status" value="1"/>
</dbReference>